<dbReference type="RefSeq" id="WP_126271185.1">
    <property type="nucleotide sequence ID" value="NZ_CP034463.1"/>
</dbReference>
<keyword evidence="4" id="KW-1185">Reference proteome</keyword>
<name>A0A3S9HXT7_9ACTN</name>
<evidence type="ECO:0000313" key="4">
    <source>
        <dbReference type="Proteomes" id="UP000280197"/>
    </source>
</evidence>
<dbReference type="InterPro" id="IPR041116">
    <property type="entry name" value="SLATT_3"/>
</dbReference>
<dbReference type="Pfam" id="PF18181">
    <property type="entry name" value="SLATT_1"/>
    <property type="match status" value="1"/>
</dbReference>
<dbReference type="KEGG" id="saqu:EJC51_12765"/>
<evidence type="ECO:0000259" key="2">
    <source>
        <dbReference type="Pfam" id="PF18184"/>
    </source>
</evidence>
<dbReference type="Proteomes" id="UP000280197">
    <property type="component" value="Chromosome"/>
</dbReference>
<feature type="domain" description="SMODS and SLOG-associating 2TM effector" evidence="1">
    <location>
        <begin position="172"/>
        <end position="293"/>
    </location>
</feature>
<dbReference type="NCBIfam" id="NF033634">
    <property type="entry name" value="SLATT_1"/>
    <property type="match status" value="1"/>
</dbReference>
<evidence type="ECO:0000313" key="3">
    <source>
        <dbReference type="EMBL" id="AZP16915.1"/>
    </source>
</evidence>
<dbReference type="Pfam" id="PF18184">
    <property type="entry name" value="SLATT_3"/>
    <property type="match status" value="1"/>
</dbReference>
<accession>A0A3S9HXT7</accession>
<sequence length="308" mass="33721">MLPQSPPEDPDLPGVFGSADAISVEGQRDYLKWTRGRLQLALAAALFGGIAAAVDRHGAVEKTAAALALTAFIAALLTEVHLLRDKPEERWYTGRALAESVKTLAWRYMAGAAPFPPSLGDDDARAVMLTRIHDLTTEANLPGLTFGQVQVQVTDRMREIRKLDFTGRKSAYLTLRVADQETWYENKARFNKQNSGKWRTILIVFEVLGVAVSTVSLLDIADVDAGGVVAAAVAAAGAWLEVKQYDNLASAYSLTATELGFVRMTGENVTAEADWSRYVVSAEQAISREHTMWLARRLGMRAVRMNPE</sequence>
<reference evidence="3 4" key="1">
    <citation type="submission" date="2018-12" db="EMBL/GenBank/DDBJ databases">
        <authorList>
            <person name="Li K."/>
        </authorList>
    </citation>
    <scope>NUCLEOTIDE SEQUENCE [LARGE SCALE GENOMIC DNA]</scope>
    <source>
        <strain evidence="4">CR22</strain>
    </source>
</reference>
<gene>
    <name evidence="3" type="ORF">EJC51_12765</name>
</gene>
<dbReference type="EMBL" id="CP034463">
    <property type="protein sequence ID" value="AZP16915.1"/>
    <property type="molecule type" value="Genomic_DNA"/>
</dbReference>
<protein>
    <submittedName>
        <fullName evidence="3">DUF4231 domain-containing protein</fullName>
    </submittedName>
</protein>
<dbReference type="NCBIfam" id="NF033610">
    <property type="entry name" value="SLATT_3"/>
    <property type="match status" value="1"/>
</dbReference>
<dbReference type="AlphaFoldDB" id="A0A3S9HXT7"/>
<evidence type="ECO:0000259" key="1">
    <source>
        <dbReference type="Pfam" id="PF18181"/>
    </source>
</evidence>
<feature type="domain" description="SMODS and SLOG-associating 2TM effector" evidence="2">
    <location>
        <begin position="13"/>
        <end position="169"/>
    </location>
</feature>
<organism evidence="3 4">
    <name type="scientific">Streptomyces aquilus</name>
    <dbReference type="NCBI Taxonomy" id="2548456"/>
    <lineage>
        <taxon>Bacteria</taxon>
        <taxon>Bacillati</taxon>
        <taxon>Actinomycetota</taxon>
        <taxon>Actinomycetes</taxon>
        <taxon>Kitasatosporales</taxon>
        <taxon>Streptomycetaceae</taxon>
        <taxon>Streptomyces</taxon>
    </lineage>
</organism>
<proteinExistence type="predicted"/>
<dbReference type="InterPro" id="IPR040884">
    <property type="entry name" value="SLATT_1"/>
</dbReference>